<name>A0A919RLT6_9ACTN</name>
<dbReference type="EMBL" id="BOOW01000042">
    <property type="protein sequence ID" value="GII96160.1"/>
    <property type="molecule type" value="Genomic_DNA"/>
</dbReference>
<dbReference type="AlphaFoldDB" id="A0A919RLT6"/>
<sequence length="95" mass="10459">MPKNPSADMAPGEERQRERTAGKRSNAPLERVTVNLTARASQALENVVELTGDSKTDAINRAVQIYAFLEQVLSSDGAVYIRASPDGELERIRLF</sequence>
<keyword evidence="3" id="KW-1185">Reference proteome</keyword>
<accession>A0A919RLT6</accession>
<comment type="caution">
    <text evidence="2">The sequence shown here is derived from an EMBL/GenBank/DDBJ whole genome shotgun (WGS) entry which is preliminary data.</text>
</comment>
<organism evidence="2 3">
    <name type="scientific">Sinosporangium siamense</name>
    <dbReference type="NCBI Taxonomy" id="1367973"/>
    <lineage>
        <taxon>Bacteria</taxon>
        <taxon>Bacillati</taxon>
        <taxon>Actinomycetota</taxon>
        <taxon>Actinomycetes</taxon>
        <taxon>Streptosporangiales</taxon>
        <taxon>Streptosporangiaceae</taxon>
        <taxon>Sinosporangium</taxon>
    </lineage>
</organism>
<dbReference type="RefSeq" id="WP_204031183.1">
    <property type="nucleotide sequence ID" value="NZ_BOOW01000042.1"/>
</dbReference>
<evidence type="ECO:0000313" key="3">
    <source>
        <dbReference type="Proteomes" id="UP000606172"/>
    </source>
</evidence>
<evidence type="ECO:0000256" key="1">
    <source>
        <dbReference type="SAM" id="MobiDB-lite"/>
    </source>
</evidence>
<proteinExistence type="predicted"/>
<dbReference type="Proteomes" id="UP000606172">
    <property type="component" value="Unassembled WGS sequence"/>
</dbReference>
<gene>
    <name evidence="2" type="ORF">Ssi02_63910</name>
</gene>
<evidence type="ECO:0000313" key="2">
    <source>
        <dbReference type="EMBL" id="GII96160.1"/>
    </source>
</evidence>
<protein>
    <submittedName>
        <fullName evidence="2">Uncharacterized protein</fullName>
    </submittedName>
</protein>
<feature type="compositionally biased region" description="Basic and acidic residues" evidence="1">
    <location>
        <begin position="12"/>
        <end position="21"/>
    </location>
</feature>
<feature type="region of interest" description="Disordered" evidence="1">
    <location>
        <begin position="1"/>
        <end position="30"/>
    </location>
</feature>
<reference evidence="2" key="1">
    <citation type="submission" date="2021-01" db="EMBL/GenBank/DDBJ databases">
        <title>Whole genome shotgun sequence of Sinosporangium siamense NBRC 109515.</title>
        <authorList>
            <person name="Komaki H."/>
            <person name="Tamura T."/>
        </authorList>
    </citation>
    <scope>NUCLEOTIDE SEQUENCE</scope>
    <source>
        <strain evidence="2">NBRC 109515</strain>
    </source>
</reference>